<keyword evidence="5 13" id="KW-0489">Methyltransferase</keyword>
<dbReference type="InterPro" id="IPR033580">
    <property type="entry name" value="Nurim-like"/>
</dbReference>
<proteinExistence type="inferred from homology"/>
<evidence type="ECO:0000256" key="8">
    <source>
        <dbReference type="ARBA" id="ARBA00022692"/>
    </source>
</evidence>
<keyword evidence="14" id="KW-1185">Reference proteome</keyword>
<evidence type="ECO:0000256" key="5">
    <source>
        <dbReference type="ARBA" id="ARBA00022603"/>
    </source>
</evidence>
<feature type="transmembrane region" description="Helical" evidence="12">
    <location>
        <begin position="50"/>
        <end position="70"/>
    </location>
</feature>
<protein>
    <recommendedName>
        <fullName evidence="4">methanethiol S-methyltransferase</fullName>
        <ecNumber evidence="4">2.1.1.334</ecNumber>
    </recommendedName>
</protein>
<comment type="similarity">
    <text evidence="3">Belongs to the nurim family.</text>
</comment>
<dbReference type="AlphaFoldDB" id="A0A5J6QIM1"/>
<feature type="transmembrane region" description="Helical" evidence="12">
    <location>
        <begin position="90"/>
        <end position="108"/>
    </location>
</feature>
<dbReference type="PANTHER" id="PTHR31040:SF1">
    <property type="entry name" value="NURIM"/>
    <property type="match status" value="1"/>
</dbReference>
<evidence type="ECO:0000256" key="10">
    <source>
        <dbReference type="ARBA" id="ARBA00023136"/>
    </source>
</evidence>
<evidence type="ECO:0000256" key="6">
    <source>
        <dbReference type="ARBA" id="ARBA00022679"/>
    </source>
</evidence>
<evidence type="ECO:0000256" key="9">
    <source>
        <dbReference type="ARBA" id="ARBA00022989"/>
    </source>
</evidence>
<keyword evidence="9 12" id="KW-1133">Transmembrane helix</keyword>
<feature type="transmembrane region" description="Helical" evidence="12">
    <location>
        <begin position="15"/>
        <end position="38"/>
    </location>
</feature>
<dbReference type="Proteomes" id="UP000327179">
    <property type="component" value="Chromosome"/>
</dbReference>
<gene>
    <name evidence="13" type="ORF">FXN65_10180</name>
</gene>
<organism evidence="13 14">
    <name type="scientific">Metapseudomonas lalkuanensis</name>
    <dbReference type="NCBI Taxonomy" id="2604832"/>
    <lineage>
        <taxon>Bacteria</taxon>
        <taxon>Pseudomonadati</taxon>
        <taxon>Pseudomonadota</taxon>
        <taxon>Gammaproteobacteria</taxon>
        <taxon>Pseudomonadales</taxon>
        <taxon>Pseudomonadaceae</taxon>
        <taxon>Metapseudomonas</taxon>
    </lineage>
</organism>
<dbReference type="Gene3D" id="1.20.120.1630">
    <property type="match status" value="1"/>
</dbReference>
<evidence type="ECO:0000256" key="2">
    <source>
        <dbReference type="ARBA" id="ARBA00004141"/>
    </source>
</evidence>
<name>A0A5J6QIM1_9GAMM</name>
<dbReference type="RefSeq" id="WP_151133076.1">
    <property type="nucleotide sequence ID" value="NZ_CP043311.1"/>
</dbReference>
<comment type="function">
    <text evidence="1">Catalyzes the methylation of methanethiol (MeSH) to yield dimethylsulphide (DMS).</text>
</comment>
<feature type="transmembrane region" description="Helical" evidence="12">
    <location>
        <begin position="129"/>
        <end position="148"/>
    </location>
</feature>
<dbReference type="PANTHER" id="PTHR31040">
    <property type="entry name" value="NURIM"/>
    <property type="match status" value="1"/>
</dbReference>
<accession>A0A5J6QIM1</accession>
<keyword evidence="7" id="KW-0949">S-adenosyl-L-methionine</keyword>
<evidence type="ECO:0000256" key="11">
    <source>
        <dbReference type="ARBA" id="ARBA00048134"/>
    </source>
</evidence>
<evidence type="ECO:0000313" key="13">
    <source>
        <dbReference type="EMBL" id="QEY62420.1"/>
    </source>
</evidence>
<dbReference type="EMBL" id="CP043311">
    <property type="protein sequence ID" value="QEY62420.1"/>
    <property type="molecule type" value="Genomic_DNA"/>
</dbReference>
<evidence type="ECO:0000256" key="1">
    <source>
        <dbReference type="ARBA" id="ARBA00002096"/>
    </source>
</evidence>
<dbReference type="KEGG" id="plal:FXN65_10180"/>
<evidence type="ECO:0000256" key="12">
    <source>
        <dbReference type="SAM" id="Phobius"/>
    </source>
</evidence>
<evidence type="ECO:0000256" key="4">
    <source>
        <dbReference type="ARBA" id="ARBA00012149"/>
    </source>
</evidence>
<comment type="catalytic activity">
    <reaction evidence="11">
        <text>methanethiol + S-adenosyl-L-methionine = dimethyl sulfide + S-adenosyl-L-homocysteine + H(+)</text>
        <dbReference type="Rhea" id="RHEA:50428"/>
        <dbReference type="ChEBI" id="CHEBI:15378"/>
        <dbReference type="ChEBI" id="CHEBI:16007"/>
        <dbReference type="ChEBI" id="CHEBI:17437"/>
        <dbReference type="ChEBI" id="CHEBI:57856"/>
        <dbReference type="ChEBI" id="CHEBI:59789"/>
        <dbReference type="EC" id="2.1.1.334"/>
    </reaction>
</comment>
<comment type="subcellular location">
    <subcellularLocation>
        <location evidence="2">Membrane</location>
        <topology evidence="2">Multi-pass membrane protein</topology>
    </subcellularLocation>
</comment>
<dbReference type="GO" id="GO:0008168">
    <property type="term" value="F:methyltransferase activity"/>
    <property type="evidence" value="ECO:0007669"/>
    <property type="project" value="UniProtKB-KW"/>
</dbReference>
<reference evidence="13 14" key="1">
    <citation type="submission" date="2019-08" db="EMBL/GenBank/DDBJ databases">
        <title>Whole-genome Sequencing of e-waste polymer degrading bacterium Pseudomonas sp. strain PE08.</title>
        <authorList>
            <person name="Kirdat K."/>
            <person name="Debbarma P."/>
            <person name="Narawade N."/>
            <person name="Suyal D."/>
            <person name="Thorat V."/>
            <person name="Shouche Y."/>
            <person name="Goel R."/>
            <person name="Yadav A."/>
        </authorList>
    </citation>
    <scope>NUCLEOTIDE SEQUENCE [LARGE SCALE GENOMIC DNA]</scope>
    <source>
        <strain evidence="13 14">PE08</strain>
    </source>
</reference>
<keyword evidence="8 12" id="KW-0812">Transmembrane</keyword>
<dbReference type="GO" id="GO:0032259">
    <property type="term" value="P:methylation"/>
    <property type="evidence" value="ECO:0007669"/>
    <property type="project" value="UniProtKB-KW"/>
</dbReference>
<keyword evidence="6 13" id="KW-0808">Transferase</keyword>
<evidence type="ECO:0000313" key="14">
    <source>
        <dbReference type="Proteomes" id="UP000327179"/>
    </source>
</evidence>
<feature type="transmembrane region" description="Helical" evidence="12">
    <location>
        <begin position="184"/>
        <end position="216"/>
    </location>
</feature>
<dbReference type="NCBIfam" id="NF045656">
    <property type="entry name" value="MeththiolMtaseMddA"/>
    <property type="match status" value="1"/>
</dbReference>
<dbReference type="EC" id="2.1.1.334" evidence="4"/>
<dbReference type="GO" id="GO:0016020">
    <property type="term" value="C:membrane"/>
    <property type="evidence" value="ECO:0007669"/>
    <property type="project" value="UniProtKB-SubCell"/>
</dbReference>
<evidence type="ECO:0000256" key="3">
    <source>
        <dbReference type="ARBA" id="ARBA00010631"/>
    </source>
</evidence>
<evidence type="ECO:0000256" key="7">
    <source>
        <dbReference type="ARBA" id="ARBA00022691"/>
    </source>
</evidence>
<sequence>MFTYFKRISIFSYGLISYLIFFATFVYSIGFIANLPFAPRTLDGEPRLPFWTALGIDVLLLAIFAVQHSLMARPAFKAWWTQWVSPAAERSTYVLFSSLALILLYSYWQPLGGEIWNIENRSGRLVLGATFGFGWALVFYATLLINHFDLFGLRQVWLNLLGTPYTELEFKTPGAYKLVRHPLYLGWFLCFWATPTMSATHLLFAVLTSIYILAAIQLEERDLLRAHPEYADYRSQVPMLLPRIGGREKAAGGREAA</sequence>
<keyword evidence="10 12" id="KW-0472">Membrane</keyword>
<dbReference type="InterPro" id="IPR054700">
    <property type="entry name" value="MddA"/>
</dbReference>